<evidence type="ECO:0000313" key="6">
    <source>
        <dbReference type="EMBL" id="GBG15492.1"/>
    </source>
</evidence>
<evidence type="ECO:0000256" key="3">
    <source>
        <dbReference type="ARBA" id="ARBA00023163"/>
    </source>
</evidence>
<dbReference type="OrthoDB" id="9780593at2"/>
<organism evidence="6 7">
    <name type="scientific">Novimethylophilus kurashikiensis</name>
    <dbReference type="NCBI Taxonomy" id="1825523"/>
    <lineage>
        <taxon>Bacteria</taxon>
        <taxon>Pseudomonadati</taxon>
        <taxon>Pseudomonadota</taxon>
        <taxon>Betaproteobacteria</taxon>
        <taxon>Nitrosomonadales</taxon>
        <taxon>Methylophilaceae</taxon>
        <taxon>Novimethylophilus</taxon>
    </lineage>
</organism>
<dbReference type="GO" id="GO:0003677">
    <property type="term" value="F:DNA binding"/>
    <property type="evidence" value="ECO:0007669"/>
    <property type="project" value="UniProtKB-KW"/>
</dbReference>
<dbReference type="CDD" id="cd17535">
    <property type="entry name" value="REC_NarL-like"/>
    <property type="match status" value="1"/>
</dbReference>
<accession>A0A2R5FB81</accession>
<dbReference type="SUPFAM" id="SSF52172">
    <property type="entry name" value="CheY-like"/>
    <property type="match status" value="1"/>
</dbReference>
<name>A0A2R5FB81_9PROT</name>
<gene>
    <name evidence="6" type="ORF">NMK_3100</name>
</gene>
<comment type="caution">
    <text evidence="6">The sequence shown here is derived from an EMBL/GenBank/DDBJ whole genome shotgun (WGS) entry which is preliminary data.</text>
</comment>
<dbReference type="InterPro" id="IPR001789">
    <property type="entry name" value="Sig_transdc_resp-reg_receiver"/>
</dbReference>
<dbReference type="PROSITE" id="PS50110">
    <property type="entry name" value="RESPONSE_REGULATORY"/>
    <property type="match status" value="1"/>
</dbReference>
<keyword evidence="4" id="KW-0597">Phosphoprotein</keyword>
<evidence type="ECO:0000256" key="4">
    <source>
        <dbReference type="PROSITE-ProRule" id="PRU00169"/>
    </source>
</evidence>
<dbReference type="InterPro" id="IPR011006">
    <property type="entry name" value="CheY-like_superfamily"/>
</dbReference>
<dbReference type="AlphaFoldDB" id="A0A2R5FB81"/>
<sequence>MKGIEPTKVKVLIADDHAIVREGMKHLLGFSDNIEVVGEAATGLEALDAVARGGFDLLLLDLNMPGLDGTELIARIRARNPALPILVVSMHNESQTVRRALRTGASGYVVKDSSPETLLTAVEQVSKGRNFIEPSLAERMLFNTSYFNAGPLHETLIPRSFQSSSTSCRRRYCIQRHHPCR</sequence>
<keyword evidence="2" id="KW-0238">DNA-binding</keyword>
<dbReference type="PANTHER" id="PTHR43214:SF41">
    <property type="entry name" value="NITRATE_NITRITE RESPONSE REGULATOR PROTEIN NARP"/>
    <property type="match status" value="1"/>
</dbReference>
<evidence type="ECO:0000256" key="1">
    <source>
        <dbReference type="ARBA" id="ARBA00023015"/>
    </source>
</evidence>
<dbReference type="Gene3D" id="3.40.50.2300">
    <property type="match status" value="1"/>
</dbReference>
<evidence type="ECO:0000259" key="5">
    <source>
        <dbReference type="PROSITE" id="PS50110"/>
    </source>
</evidence>
<dbReference type="Proteomes" id="UP000245081">
    <property type="component" value="Unassembled WGS sequence"/>
</dbReference>
<keyword evidence="1" id="KW-0805">Transcription regulation</keyword>
<evidence type="ECO:0000256" key="2">
    <source>
        <dbReference type="ARBA" id="ARBA00023125"/>
    </source>
</evidence>
<dbReference type="RefSeq" id="WP_109016648.1">
    <property type="nucleotide sequence ID" value="NZ_BDOQ01000019.1"/>
</dbReference>
<keyword evidence="3" id="KW-0804">Transcription</keyword>
<dbReference type="InterPro" id="IPR058245">
    <property type="entry name" value="NreC/VraR/RcsB-like_REC"/>
</dbReference>
<protein>
    <submittedName>
        <fullName evidence="6">LuxR family transcriptional regulator</fullName>
    </submittedName>
</protein>
<keyword evidence="7" id="KW-1185">Reference proteome</keyword>
<proteinExistence type="predicted"/>
<dbReference type="PANTHER" id="PTHR43214">
    <property type="entry name" value="TWO-COMPONENT RESPONSE REGULATOR"/>
    <property type="match status" value="1"/>
</dbReference>
<dbReference type="Pfam" id="PF00072">
    <property type="entry name" value="Response_reg"/>
    <property type="match status" value="1"/>
</dbReference>
<reference evidence="6 7" key="1">
    <citation type="journal article" date="2018" name="Environ. Microbiol.">
        <title>Isolation and genomic characterization of Novimethylophilus kurashikiensis gen. nov. sp. nov., a new lanthanide-dependent methylotrophic species of Methylophilaceae.</title>
        <authorList>
            <person name="Lv H."/>
            <person name="Sahin N."/>
            <person name="Tani A."/>
        </authorList>
    </citation>
    <scope>NUCLEOTIDE SEQUENCE [LARGE SCALE GENOMIC DNA]</scope>
    <source>
        <strain evidence="6 7">La2-4</strain>
    </source>
</reference>
<feature type="domain" description="Response regulatory" evidence="5">
    <location>
        <begin position="10"/>
        <end position="126"/>
    </location>
</feature>
<feature type="modified residue" description="4-aspartylphosphate" evidence="4">
    <location>
        <position position="61"/>
    </location>
</feature>
<evidence type="ECO:0000313" key="7">
    <source>
        <dbReference type="Proteomes" id="UP000245081"/>
    </source>
</evidence>
<dbReference type="SMART" id="SM00448">
    <property type="entry name" value="REC"/>
    <property type="match status" value="1"/>
</dbReference>
<dbReference type="InterPro" id="IPR039420">
    <property type="entry name" value="WalR-like"/>
</dbReference>
<dbReference type="EMBL" id="BDOQ01000019">
    <property type="protein sequence ID" value="GBG15492.1"/>
    <property type="molecule type" value="Genomic_DNA"/>
</dbReference>
<dbReference type="GO" id="GO:0000160">
    <property type="term" value="P:phosphorelay signal transduction system"/>
    <property type="evidence" value="ECO:0007669"/>
    <property type="project" value="InterPro"/>
</dbReference>